<name>A0A3Q3DTV3_HIPCM</name>
<dbReference type="Ensembl" id="ENSHCOT00000006304.1">
    <property type="protein sequence ID" value="ENSHCOP00000020385.1"/>
    <property type="gene ID" value="ENSHCOG00000006429.1"/>
</dbReference>
<feature type="compositionally biased region" description="Basic and acidic residues" evidence="2">
    <location>
        <begin position="419"/>
        <end position="428"/>
    </location>
</feature>
<keyword evidence="5" id="KW-1185">Reference proteome</keyword>
<feature type="region of interest" description="Disordered" evidence="2">
    <location>
        <begin position="318"/>
        <end position="374"/>
    </location>
</feature>
<dbReference type="InterPro" id="IPR026646">
    <property type="entry name" value="GPRIN2-like/GPRIN3"/>
</dbReference>
<organism evidence="4 5">
    <name type="scientific">Hippocampus comes</name>
    <name type="common">Tiger tail seahorse</name>
    <dbReference type="NCBI Taxonomy" id="109280"/>
    <lineage>
        <taxon>Eukaryota</taxon>
        <taxon>Metazoa</taxon>
        <taxon>Chordata</taxon>
        <taxon>Craniata</taxon>
        <taxon>Vertebrata</taxon>
        <taxon>Euteleostomi</taxon>
        <taxon>Actinopterygii</taxon>
        <taxon>Neopterygii</taxon>
        <taxon>Teleostei</taxon>
        <taxon>Neoteleostei</taxon>
        <taxon>Acanthomorphata</taxon>
        <taxon>Syngnathiaria</taxon>
        <taxon>Syngnathiformes</taxon>
        <taxon>Syngnathoidei</taxon>
        <taxon>Syngnathidae</taxon>
        <taxon>Hippocampus</taxon>
    </lineage>
</organism>
<evidence type="ECO:0000256" key="1">
    <source>
        <dbReference type="ARBA" id="ARBA00002358"/>
    </source>
</evidence>
<feature type="compositionally biased region" description="Basic and acidic residues" evidence="2">
    <location>
        <begin position="160"/>
        <end position="180"/>
    </location>
</feature>
<feature type="domain" description="G protein-regulated inducer of neurite outgrowth C-terminal" evidence="3">
    <location>
        <begin position="341"/>
        <end position="453"/>
    </location>
</feature>
<dbReference type="Proteomes" id="UP000264820">
    <property type="component" value="Unplaced"/>
</dbReference>
<dbReference type="PANTHER" id="PTHR15718:SF7">
    <property type="entry name" value="G PROTEIN-REGULATED INDUCER OF NEURITE OUTGROWTH 1"/>
    <property type="match status" value="1"/>
</dbReference>
<comment type="function">
    <text evidence="1">May be involved in neurite outgrowth.</text>
</comment>
<feature type="region of interest" description="Disordered" evidence="2">
    <location>
        <begin position="410"/>
        <end position="455"/>
    </location>
</feature>
<evidence type="ECO:0000259" key="3">
    <source>
        <dbReference type="Pfam" id="PF15235"/>
    </source>
</evidence>
<dbReference type="AlphaFoldDB" id="A0A3Q3DTV3"/>
<dbReference type="GO" id="GO:0031175">
    <property type="term" value="P:neuron projection development"/>
    <property type="evidence" value="ECO:0007669"/>
    <property type="project" value="TreeGrafter"/>
</dbReference>
<proteinExistence type="predicted"/>
<dbReference type="InterPro" id="IPR032745">
    <property type="entry name" value="GRIN_C"/>
</dbReference>
<dbReference type="PANTHER" id="PTHR15718">
    <property type="entry name" value="G PROTEIN-REGULATED INDUCER OF NEURITE OUTGROWTH C-TERMINAL DOMAIN-CONTAINING PROTEIN"/>
    <property type="match status" value="1"/>
</dbReference>
<dbReference type="STRING" id="109280.ENSHCOP00000020385"/>
<feature type="compositionally biased region" description="Basic and acidic residues" evidence="2">
    <location>
        <begin position="216"/>
        <end position="229"/>
    </location>
</feature>
<feature type="region of interest" description="Disordered" evidence="2">
    <location>
        <begin position="146"/>
        <end position="242"/>
    </location>
</feature>
<feature type="compositionally biased region" description="Basic and acidic residues" evidence="2">
    <location>
        <begin position="340"/>
        <end position="353"/>
    </location>
</feature>
<feature type="compositionally biased region" description="Polar residues" evidence="2">
    <location>
        <begin position="103"/>
        <end position="113"/>
    </location>
</feature>
<dbReference type="GO" id="GO:0005886">
    <property type="term" value="C:plasma membrane"/>
    <property type="evidence" value="ECO:0007669"/>
    <property type="project" value="TreeGrafter"/>
</dbReference>
<feature type="compositionally biased region" description="Polar residues" evidence="2">
    <location>
        <begin position="181"/>
        <end position="212"/>
    </location>
</feature>
<reference evidence="4" key="1">
    <citation type="submission" date="2025-08" db="UniProtKB">
        <authorList>
            <consortium name="Ensembl"/>
        </authorList>
    </citation>
    <scope>IDENTIFICATION</scope>
</reference>
<evidence type="ECO:0000256" key="2">
    <source>
        <dbReference type="SAM" id="MobiDB-lite"/>
    </source>
</evidence>
<sequence>MRTQVSLEVVQCHSAATSPMTPPEGAHSFIFPNSFRRSEADAQMQVGQQVEFCSVATSPMTPKTPSTTAFPALAGRDVSGTQKITPATKSPAETESDAIIKSSTESAACSPESQVEDSNHQCKQQRMGSMDQDITILVTQYDHDKMEERECQESSFHPLEITKTENEESDNKDFKREENASTKASDPYQESNAKSTQSKMQTSETSVCTKQTPLKPDIKHVQHEEKEMSKPPVPESPAPEGCHNIRTQVSLEVVQCQSAATSPMTPPEGDHAFHFPSHCQRTVARTTDAEIQVGQQVQYRSIATAPMTPRTPTVTTFPEIRKEASTVKKNDEDEEDQKAEEESKVKVEGKEEVTAENVAEEAEEENDCKEKSEEAVQEVSWDEKGMTWEVYGAVVEVAVLGSAIQKHLEKQVKKQKRQPSSERDDNVGRNRRNPFRLLMENMQQPHCCSRAHTTE</sequence>
<feature type="compositionally biased region" description="Basic and acidic residues" evidence="2">
    <location>
        <begin position="319"/>
        <end position="331"/>
    </location>
</feature>
<accession>A0A3Q3DTV3</accession>
<feature type="compositionally biased region" description="Acidic residues" evidence="2">
    <location>
        <begin position="358"/>
        <end position="367"/>
    </location>
</feature>
<dbReference type="OMA" id="GCHNIRT"/>
<dbReference type="GeneTree" id="ENSGT00940000162796"/>
<feature type="region of interest" description="Disordered" evidence="2">
    <location>
        <begin position="103"/>
        <end position="128"/>
    </location>
</feature>
<reference evidence="4" key="2">
    <citation type="submission" date="2025-09" db="UniProtKB">
        <authorList>
            <consortium name="Ensembl"/>
        </authorList>
    </citation>
    <scope>IDENTIFICATION</scope>
</reference>
<protein>
    <submittedName>
        <fullName evidence="4">G protein regulated inducer of neurite outgrowth 1</fullName>
    </submittedName>
</protein>
<dbReference type="Pfam" id="PF15235">
    <property type="entry name" value="GRIN_C"/>
    <property type="match status" value="1"/>
</dbReference>
<evidence type="ECO:0000313" key="4">
    <source>
        <dbReference type="Ensembl" id="ENSHCOP00000020385.1"/>
    </source>
</evidence>
<evidence type="ECO:0000313" key="5">
    <source>
        <dbReference type="Proteomes" id="UP000264820"/>
    </source>
</evidence>